<evidence type="ECO:0000259" key="1">
    <source>
        <dbReference type="Pfam" id="PF02911"/>
    </source>
</evidence>
<dbReference type="InterPro" id="IPR001753">
    <property type="entry name" value="Enoyl-CoA_hydra/iso"/>
</dbReference>
<feature type="domain" description="Formyl transferase C-terminal" evidence="1">
    <location>
        <begin position="174"/>
        <end position="258"/>
    </location>
</feature>
<dbReference type="PIRSF" id="PIRSF006787">
    <property type="entry name" value="Hydrgn_mat_HoxX"/>
    <property type="match status" value="1"/>
</dbReference>
<sequence>MRILLLTHAFNSLAQRLFVELRERGHDVTVELDINDAVTREAVELAGPDLVIAPFLKRAIAESVWRQVPCFIVHPGIRGDRGPSSLDWAILDAETSWGVTVLQAEAEMDAGPVWAWRELPMRDAAKSSLYRNEVTEAAVAAVLEAVDRFVKGGFTSQRVDPTAAGVRGRQRPAMSQADRAIDWSSDTTARVLAKIRSGDGNPGVRDRLFDRIVHLYNAKAATGLGGPPGSVVARSGPAVARATIDGAVWIGHLREPAGEHRFKLPATHVLAREVAGLPAVPVDTPAGFGEIAYREAGAVGMLHFDFYNGAMGTEATRRLLAAYLMATRRPTKVIVLLGGTEFWSNGMDLNLIEAARSPADESWANINALDDLAEAIVRTRSHLTVAALGGNAGAGGVFLARTADLVWLRDGVVLNPHYKDMGNLFGSELWTYLLPRRAGLAAARNVTEARLPIGVSEAVALGLADDSIAAARASFTRAVMARAEALAAAPDWSARIAGKVRLRDADEADKPLALYRAEELEHMRRNFYGFDPSYHVARSNFVRKVAKSRTPITIARHRDRRCLFPRRMAS</sequence>
<dbReference type="Gene3D" id="3.40.50.12230">
    <property type="match status" value="1"/>
</dbReference>
<name>A0A975NGF7_9BRAD</name>
<accession>A0A975NGF7</accession>
<dbReference type="Proteomes" id="UP000680839">
    <property type="component" value="Chromosome"/>
</dbReference>
<dbReference type="GO" id="GO:0003824">
    <property type="term" value="F:catalytic activity"/>
    <property type="evidence" value="ECO:0007669"/>
    <property type="project" value="InterPro"/>
</dbReference>
<dbReference type="AlphaFoldDB" id="A0A975NGF7"/>
<dbReference type="InterPro" id="IPR047180">
    <property type="entry name" value="HoxX-like"/>
</dbReference>
<dbReference type="PANTHER" id="PTHR43388:SF1">
    <property type="entry name" value="HYDROGENASE MATURATION FACTOR HOXX"/>
    <property type="match status" value="1"/>
</dbReference>
<dbReference type="SUPFAM" id="SSF50486">
    <property type="entry name" value="FMT C-terminal domain-like"/>
    <property type="match status" value="1"/>
</dbReference>
<dbReference type="Pfam" id="PF00378">
    <property type="entry name" value="ECH_1"/>
    <property type="match status" value="1"/>
</dbReference>
<dbReference type="CDD" id="cd08701">
    <property type="entry name" value="FMT_C_HypX"/>
    <property type="match status" value="1"/>
</dbReference>
<dbReference type="InterPro" id="IPR009188">
    <property type="entry name" value="NiFe-hyd_mat_HypX/HoxX"/>
</dbReference>
<dbReference type="EMBL" id="CP076134">
    <property type="protein sequence ID" value="QWG14602.1"/>
    <property type="molecule type" value="Genomic_DNA"/>
</dbReference>
<dbReference type="PANTHER" id="PTHR43388">
    <property type="entry name" value="HYDROGENASE MATURATION FACTOR HOXX"/>
    <property type="match status" value="1"/>
</dbReference>
<gene>
    <name evidence="2" type="ORF">KMZ29_08040</name>
</gene>
<dbReference type="Gene3D" id="3.90.226.10">
    <property type="entry name" value="2-enoyl-CoA Hydratase, Chain A, domain 1"/>
    <property type="match status" value="1"/>
</dbReference>
<dbReference type="Pfam" id="PF02911">
    <property type="entry name" value="Formyl_trans_C"/>
    <property type="match status" value="1"/>
</dbReference>
<reference evidence="2" key="1">
    <citation type="submission" date="2021-06" db="EMBL/GenBank/DDBJ databases">
        <title>Bradyrhizobium sp. S2-20-1 Genome sequencing.</title>
        <authorList>
            <person name="Jin L."/>
        </authorList>
    </citation>
    <scope>NUCLEOTIDE SEQUENCE</scope>
    <source>
        <strain evidence="2">S2-20-1</strain>
    </source>
</reference>
<protein>
    <submittedName>
        <fullName evidence="2">Hydrogenase maturation protein</fullName>
    </submittedName>
</protein>
<dbReference type="RefSeq" id="WP_215623211.1">
    <property type="nucleotide sequence ID" value="NZ_CP076134.1"/>
</dbReference>
<dbReference type="InterPro" id="IPR011034">
    <property type="entry name" value="Formyl_transferase-like_C_sf"/>
</dbReference>
<evidence type="ECO:0000313" key="3">
    <source>
        <dbReference type="Proteomes" id="UP000680839"/>
    </source>
</evidence>
<organism evidence="2 3">
    <name type="scientific">Bradyrhizobium sediminis</name>
    <dbReference type="NCBI Taxonomy" id="2840469"/>
    <lineage>
        <taxon>Bacteria</taxon>
        <taxon>Pseudomonadati</taxon>
        <taxon>Pseudomonadota</taxon>
        <taxon>Alphaproteobacteria</taxon>
        <taxon>Hyphomicrobiales</taxon>
        <taxon>Nitrobacteraceae</taxon>
        <taxon>Bradyrhizobium</taxon>
    </lineage>
</organism>
<dbReference type="CDD" id="cd08650">
    <property type="entry name" value="FMT_core_HypX_N"/>
    <property type="match status" value="1"/>
</dbReference>
<dbReference type="InterPro" id="IPR036477">
    <property type="entry name" value="Formyl_transf_N_sf"/>
</dbReference>
<dbReference type="InterPro" id="IPR005793">
    <property type="entry name" value="Formyl_trans_C"/>
</dbReference>
<proteinExistence type="predicted"/>
<dbReference type="SUPFAM" id="SSF53328">
    <property type="entry name" value="Formyltransferase"/>
    <property type="match status" value="1"/>
</dbReference>
<dbReference type="InterPro" id="IPR029045">
    <property type="entry name" value="ClpP/crotonase-like_dom_sf"/>
</dbReference>
<evidence type="ECO:0000313" key="2">
    <source>
        <dbReference type="EMBL" id="QWG14602.1"/>
    </source>
</evidence>
<dbReference type="SUPFAM" id="SSF52096">
    <property type="entry name" value="ClpP/crotonase"/>
    <property type="match status" value="1"/>
</dbReference>